<sequence length="264" mass="30934">MMNYVVESYENYKEEKRLTTNNARKVEFLTTIRAFENIFPKNAKILDCASGTGIYAFFLAEKGYDLTATDITPRHIEYINNELNKKTYKMQTAVLDSTDLSIFENETFDIVLNMGPFYHLTDMDQREKCMQESLRVLKKGGLIVRAYISRYFVFPYVSTSDSKYLNEQLGKQLYETGTLNHDDPNCFWTDTYYASPNEMEKYYNEKSIEILDHFAQDGISPMLRKVIDSWNETQFKTWCDYHYASCREKTTIGASNHVMIIGRK</sequence>
<dbReference type="GO" id="GO:0008168">
    <property type="term" value="F:methyltransferase activity"/>
    <property type="evidence" value="ECO:0007669"/>
    <property type="project" value="UniProtKB-KW"/>
</dbReference>
<protein>
    <submittedName>
        <fullName evidence="2">Class I SAM-dependent methyltransferase</fullName>
    </submittedName>
</protein>
<dbReference type="EMBL" id="JABEYB010000016">
    <property type="protein sequence ID" value="NNU77865.1"/>
    <property type="molecule type" value="Genomic_DNA"/>
</dbReference>
<dbReference type="AlphaFoldDB" id="A0A7Y3WUC6"/>
<dbReference type="PANTHER" id="PTHR43591:SF110">
    <property type="entry name" value="RHODANESE DOMAIN-CONTAINING PROTEIN"/>
    <property type="match status" value="1"/>
</dbReference>
<dbReference type="InterPro" id="IPR029063">
    <property type="entry name" value="SAM-dependent_MTases_sf"/>
</dbReference>
<accession>A0A7Y3WUC6</accession>
<proteinExistence type="predicted"/>
<dbReference type="PANTHER" id="PTHR43591">
    <property type="entry name" value="METHYLTRANSFERASE"/>
    <property type="match status" value="1"/>
</dbReference>
<comment type="caution">
    <text evidence="2">The sequence shown here is derived from an EMBL/GenBank/DDBJ whole genome shotgun (WGS) entry which is preliminary data.</text>
</comment>
<dbReference type="Proteomes" id="UP000531659">
    <property type="component" value="Unassembled WGS sequence"/>
</dbReference>
<dbReference type="GO" id="GO:0032259">
    <property type="term" value="P:methylation"/>
    <property type="evidence" value="ECO:0007669"/>
    <property type="project" value="UniProtKB-KW"/>
</dbReference>
<name>A0A7Y3WUC6_9CLOT</name>
<dbReference type="Gene3D" id="3.40.50.150">
    <property type="entry name" value="Vaccinia Virus protein VP39"/>
    <property type="match status" value="1"/>
</dbReference>
<evidence type="ECO:0000259" key="1">
    <source>
        <dbReference type="Pfam" id="PF13649"/>
    </source>
</evidence>
<keyword evidence="2" id="KW-0808">Transferase</keyword>
<evidence type="ECO:0000313" key="3">
    <source>
        <dbReference type="Proteomes" id="UP000531659"/>
    </source>
</evidence>
<organism evidence="2 3">
    <name type="scientific">Clostridium estertheticum</name>
    <dbReference type="NCBI Taxonomy" id="238834"/>
    <lineage>
        <taxon>Bacteria</taxon>
        <taxon>Bacillati</taxon>
        <taxon>Bacillota</taxon>
        <taxon>Clostridia</taxon>
        <taxon>Eubacteriales</taxon>
        <taxon>Clostridiaceae</taxon>
        <taxon>Clostridium</taxon>
    </lineage>
</organism>
<evidence type="ECO:0000313" key="2">
    <source>
        <dbReference type="EMBL" id="NNU77865.1"/>
    </source>
</evidence>
<feature type="domain" description="Methyltransferase" evidence="1">
    <location>
        <begin position="45"/>
        <end position="141"/>
    </location>
</feature>
<dbReference type="CDD" id="cd02440">
    <property type="entry name" value="AdoMet_MTases"/>
    <property type="match status" value="1"/>
</dbReference>
<reference evidence="2 3" key="1">
    <citation type="submission" date="2020-05" db="EMBL/GenBank/DDBJ databases">
        <title>Complete genome of Clostridium estertheticum subspecies estertheticum, isolated from Vacuum packed lamb meat from New Zealand imported to Switzerland.</title>
        <authorList>
            <person name="Wambui J."/>
            <person name="Stevens M.J.A."/>
            <person name="Stephan R."/>
        </authorList>
    </citation>
    <scope>NUCLEOTIDE SEQUENCE [LARGE SCALE GENOMIC DNA]</scope>
    <source>
        <strain evidence="2 3">CEST001</strain>
    </source>
</reference>
<dbReference type="Pfam" id="PF13649">
    <property type="entry name" value="Methyltransf_25"/>
    <property type="match status" value="1"/>
</dbReference>
<dbReference type="SUPFAM" id="SSF53335">
    <property type="entry name" value="S-adenosyl-L-methionine-dependent methyltransferases"/>
    <property type="match status" value="1"/>
</dbReference>
<gene>
    <name evidence="2" type="ORF">HLQ16_18190</name>
</gene>
<dbReference type="InterPro" id="IPR041698">
    <property type="entry name" value="Methyltransf_25"/>
</dbReference>
<keyword evidence="2" id="KW-0489">Methyltransferase</keyword>